<dbReference type="Proteomes" id="UP001186974">
    <property type="component" value="Unassembled WGS sequence"/>
</dbReference>
<feature type="non-terminal residue" evidence="1">
    <location>
        <position position="767"/>
    </location>
</feature>
<keyword evidence="2" id="KW-1185">Reference proteome</keyword>
<name>A0ACC3D7D8_9PEZI</name>
<gene>
    <name evidence="1" type="ORF">LTS18_003324</name>
</gene>
<proteinExistence type="predicted"/>
<dbReference type="EMBL" id="JAWDJW010007118">
    <property type="protein sequence ID" value="KAK3062802.1"/>
    <property type="molecule type" value="Genomic_DNA"/>
</dbReference>
<comment type="caution">
    <text evidence="1">The sequence shown here is derived from an EMBL/GenBank/DDBJ whole genome shotgun (WGS) entry which is preliminary data.</text>
</comment>
<evidence type="ECO:0000313" key="1">
    <source>
        <dbReference type="EMBL" id="KAK3062802.1"/>
    </source>
</evidence>
<sequence>MHISLEVLPGQAGSHRQAVNTAIIHPLQHLAGITVTAGMISLMSDKKVGPTQDSTTGRRQLQFGGAHSWDAPGAIQPSKRGIRVAPQQRPFRPSQPISKDLFHSSNTSLDPPLPSYEDSNSDLPPDYTATDAVATAQLPLSEALPPHAATRNRSKSETLLEDPLRAPKVDLNTGGAYREHAKKKKKANAFSWDSDNDEKKKEEGAEGTGEGGEGGNADAGGGGGAAGGAGGGDDGNGGGEDGWDDWGGAGNKKKNKKKKKQEEEEEEARRKEEGDDGAAAAAADGAGDAGGAGEANEEDEWGSWGTSNKKKKDKKKKTADPVEPTTKEEKADDVAFDDIKLDDDNTPKIDMSFEEPAAKQSTFDFTGGWGGWGSGGSKFSWGSGGGGDAKKEEKKDKASDSLWGGGFGSSAAADKKADSSAGFDFGFDAGGGDLGAGKANDDSKDAGDDGWADGGGFNWGTTSSSKKKDKAKKSLVAEVVEPEFEPEPAAPEPAAAEEDTWGGWGGSKSKKKGKKGAEEPVPPPPPPPPPEPPKNEDDDTWGGFSSGKKKKGKNAKEDFAAFDEGPAVVEVVPEAEVEATSSADRAALQERWDEWHKYKKLSSKDKKAWRKKNPFKDEPTEPFEPEPALEPELDVKMQAEQDAIVEVPLVEAVSVGQDDALAGSSTDKAELQAQWDEWHKWKDMSSKDKKAWRKKNAFKDEPMEPLDPEPALELASRPEIAAEEPLVDPVPIEEEAAPAASGVDNTELQAQWDEWNMYKKLSSKDKK</sequence>
<reference evidence="1" key="1">
    <citation type="submission" date="2024-09" db="EMBL/GenBank/DDBJ databases">
        <title>Black Yeasts Isolated from many extreme environments.</title>
        <authorList>
            <person name="Coleine C."/>
            <person name="Stajich J.E."/>
            <person name="Selbmann L."/>
        </authorList>
    </citation>
    <scope>NUCLEOTIDE SEQUENCE</scope>
    <source>
        <strain evidence="1">CCFEE 5737</strain>
    </source>
</reference>
<protein>
    <submittedName>
        <fullName evidence="1">Uncharacterized protein</fullName>
    </submittedName>
</protein>
<organism evidence="1 2">
    <name type="scientific">Coniosporium uncinatum</name>
    <dbReference type="NCBI Taxonomy" id="93489"/>
    <lineage>
        <taxon>Eukaryota</taxon>
        <taxon>Fungi</taxon>
        <taxon>Dikarya</taxon>
        <taxon>Ascomycota</taxon>
        <taxon>Pezizomycotina</taxon>
        <taxon>Dothideomycetes</taxon>
        <taxon>Dothideomycetes incertae sedis</taxon>
        <taxon>Coniosporium</taxon>
    </lineage>
</organism>
<evidence type="ECO:0000313" key="2">
    <source>
        <dbReference type="Proteomes" id="UP001186974"/>
    </source>
</evidence>
<accession>A0ACC3D7D8</accession>